<organism evidence="1">
    <name type="scientific">Oppiella nova</name>
    <dbReference type="NCBI Taxonomy" id="334625"/>
    <lineage>
        <taxon>Eukaryota</taxon>
        <taxon>Metazoa</taxon>
        <taxon>Ecdysozoa</taxon>
        <taxon>Arthropoda</taxon>
        <taxon>Chelicerata</taxon>
        <taxon>Arachnida</taxon>
        <taxon>Acari</taxon>
        <taxon>Acariformes</taxon>
        <taxon>Sarcoptiformes</taxon>
        <taxon>Oribatida</taxon>
        <taxon>Brachypylina</taxon>
        <taxon>Oppioidea</taxon>
        <taxon>Oppiidae</taxon>
        <taxon>Oppiella</taxon>
    </lineage>
</organism>
<dbReference type="Proteomes" id="UP000728032">
    <property type="component" value="Unassembled WGS sequence"/>
</dbReference>
<dbReference type="Gene3D" id="3.20.20.80">
    <property type="entry name" value="Glycosidases"/>
    <property type="match status" value="1"/>
</dbReference>
<feature type="non-terminal residue" evidence="1">
    <location>
        <position position="1"/>
    </location>
</feature>
<dbReference type="OrthoDB" id="6657943at2759"/>
<evidence type="ECO:0000313" key="2">
    <source>
        <dbReference type="Proteomes" id="UP000728032"/>
    </source>
</evidence>
<gene>
    <name evidence="1" type="ORF">ONB1V03_LOCUS23601</name>
</gene>
<dbReference type="EMBL" id="CAJPVJ010061230">
    <property type="protein sequence ID" value="CAG2184181.1"/>
    <property type="molecule type" value="Genomic_DNA"/>
</dbReference>
<name>A0A7R9MV75_9ACAR</name>
<dbReference type="PANTHER" id="PTHR37398">
    <property type="entry name" value="ENDO-BETA-1,4-MANNANASE"/>
    <property type="match status" value="1"/>
</dbReference>
<dbReference type="InterPro" id="IPR017853">
    <property type="entry name" value="GH"/>
</dbReference>
<sequence length="104" mass="11782">DFGSGAYSQVRSNYEAYIKEISQSGGNVIRVWVHIDGQWSPKFDSNGFATGEDTQSLVKDLGQLLDSAEQHNVFVILCLWNLAVKPQQMLHLYTDQKKLDSYLE</sequence>
<protein>
    <submittedName>
        <fullName evidence="1">Uncharacterized protein</fullName>
    </submittedName>
</protein>
<evidence type="ECO:0000313" key="1">
    <source>
        <dbReference type="EMBL" id="CAD7668732.1"/>
    </source>
</evidence>
<keyword evidence="2" id="KW-1185">Reference proteome</keyword>
<dbReference type="EMBL" id="OC976055">
    <property type="protein sequence ID" value="CAD7668732.1"/>
    <property type="molecule type" value="Genomic_DNA"/>
</dbReference>
<dbReference type="PANTHER" id="PTHR37398:SF3">
    <property type="entry name" value="GLYCOSIDE HYDROLASE FAMILY 5 DOMAIN-CONTAINING PROTEIN"/>
    <property type="match status" value="1"/>
</dbReference>
<proteinExistence type="predicted"/>
<dbReference type="AlphaFoldDB" id="A0A7R9MV75"/>
<accession>A0A7R9MV75</accession>
<reference evidence="1" key="1">
    <citation type="submission" date="2020-11" db="EMBL/GenBank/DDBJ databases">
        <authorList>
            <person name="Tran Van P."/>
        </authorList>
    </citation>
    <scope>NUCLEOTIDE SEQUENCE</scope>
</reference>
<dbReference type="SUPFAM" id="SSF51445">
    <property type="entry name" value="(Trans)glycosidases"/>
    <property type="match status" value="1"/>
</dbReference>
<feature type="non-terminal residue" evidence="1">
    <location>
        <position position="104"/>
    </location>
</feature>